<dbReference type="InterPro" id="IPR032466">
    <property type="entry name" value="Metal_Hydrolase"/>
</dbReference>
<dbReference type="Gene3D" id="3.20.20.140">
    <property type="entry name" value="Metal-dependent hydrolases"/>
    <property type="match status" value="1"/>
</dbReference>
<evidence type="ECO:0000313" key="3">
    <source>
        <dbReference type="Proteomes" id="UP001611383"/>
    </source>
</evidence>
<name>A0ABY9WGT3_9BACT</name>
<sequence>MTPPFLGNSRCRTLPLWTESCCPGGRPSPSPTPRGRGNLHGLSDSVQELLLVVSYAAPRSLPEVFVQRLTRALFLLTFILIGTSARAQPAAPTATPRQVAVRAARMLDVKSGKYVSQPVILIEGERIVKVGPGLEIPKDTEVVDLGTATVLPGLIDCHTHLMARQSQGPNSYEMALLTKSQATRALEGAANARAVLRAGITTVRDVENEGSGFADVALRDAIRQRLVEGPRMLVATRGIAAVGAYHPFGTSPDVKDLPTGAQFISGEEEARRAAREQLGQGADLLKIYADWDTPTLTVDELRIIIEEAHKARRKAAVHAMSSEGIRNALAAGADSIEHGHNADRAALELIQKKGAFLVPTVGVLEVLAEHAPNEAARRNFEERLAKTRKMVALAHQLGVKIASGSDGSTAGEHGRNALEIAALHRAGLPPIEAIRSATSRAAELLGLQQHVGTLEPGRYGDLVAVSGDPLADPGELLRVRFVMKGGEVILNTLTPTAGKPPEAPAAK</sequence>
<dbReference type="Proteomes" id="UP001611383">
    <property type="component" value="Chromosome"/>
</dbReference>
<feature type="domain" description="Amidohydrolase-related" evidence="1">
    <location>
        <begin position="149"/>
        <end position="488"/>
    </location>
</feature>
<dbReference type="PANTHER" id="PTHR43135">
    <property type="entry name" value="ALPHA-D-RIBOSE 1-METHYLPHOSPHONATE 5-TRIPHOSPHATE DIPHOSPHATASE"/>
    <property type="match status" value="1"/>
</dbReference>
<organism evidence="2 3">
    <name type="scientific">Archangium minus</name>
    <dbReference type="NCBI Taxonomy" id="83450"/>
    <lineage>
        <taxon>Bacteria</taxon>
        <taxon>Pseudomonadati</taxon>
        <taxon>Myxococcota</taxon>
        <taxon>Myxococcia</taxon>
        <taxon>Myxococcales</taxon>
        <taxon>Cystobacterineae</taxon>
        <taxon>Archangiaceae</taxon>
        <taxon>Archangium</taxon>
    </lineage>
</organism>
<dbReference type="InterPro" id="IPR057744">
    <property type="entry name" value="OTAase-like"/>
</dbReference>
<dbReference type="Gene3D" id="2.30.40.10">
    <property type="entry name" value="Urease, subunit C, domain 1"/>
    <property type="match status" value="1"/>
</dbReference>
<dbReference type="PANTHER" id="PTHR43135:SF3">
    <property type="entry name" value="ALPHA-D-RIBOSE 1-METHYLPHOSPHONATE 5-TRIPHOSPHATE DIPHOSPHATASE"/>
    <property type="match status" value="1"/>
</dbReference>
<protein>
    <submittedName>
        <fullName evidence="2">Amidohydrolase family protein</fullName>
    </submittedName>
</protein>
<accession>A0ABY9WGT3</accession>
<dbReference type="CDD" id="cd01299">
    <property type="entry name" value="Met_dep_hydrolase_A"/>
    <property type="match status" value="1"/>
</dbReference>
<dbReference type="InterPro" id="IPR011059">
    <property type="entry name" value="Metal-dep_hydrolase_composite"/>
</dbReference>
<dbReference type="SUPFAM" id="SSF51338">
    <property type="entry name" value="Composite domain of metallo-dependent hydrolases"/>
    <property type="match status" value="1"/>
</dbReference>
<dbReference type="SUPFAM" id="SSF51556">
    <property type="entry name" value="Metallo-dependent hydrolases"/>
    <property type="match status" value="1"/>
</dbReference>
<dbReference type="EMBL" id="CP043494">
    <property type="protein sequence ID" value="WNG42828.1"/>
    <property type="molecule type" value="Genomic_DNA"/>
</dbReference>
<evidence type="ECO:0000259" key="1">
    <source>
        <dbReference type="Pfam" id="PF01979"/>
    </source>
</evidence>
<reference evidence="2 3" key="1">
    <citation type="submission" date="2019-08" db="EMBL/GenBank/DDBJ databases">
        <title>Archangium and Cystobacter genomes.</title>
        <authorList>
            <person name="Chen I.-C.K."/>
            <person name="Wielgoss S."/>
        </authorList>
    </citation>
    <scope>NUCLEOTIDE SEQUENCE [LARGE SCALE GENOMIC DNA]</scope>
    <source>
        <strain evidence="2 3">Cbm 6</strain>
    </source>
</reference>
<gene>
    <name evidence="2" type="ORF">F0U60_01000</name>
</gene>
<dbReference type="Pfam" id="PF01979">
    <property type="entry name" value="Amidohydro_1"/>
    <property type="match status" value="1"/>
</dbReference>
<dbReference type="InterPro" id="IPR051781">
    <property type="entry name" value="Metallo-dep_Hydrolase"/>
</dbReference>
<dbReference type="InterPro" id="IPR006680">
    <property type="entry name" value="Amidohydro-rel"/>
</dbReference>
<keyword evidence="3" id="KW-1185">Reference proteome</keyword>
<proteinExistence type="predicted"/>
<evidence type="ECO:0000313" key="2">
    <source>
        <dbReference type="EMBL" id="WNG42828.1"/>
    </source>
</evidence>